<name>A0A2P9AQV4_9HYPH</name>
<keyword evidence="2" id="KW-0472">Membrane</keyword>
<feature type="transmembrane region" description="Helical" evidence="2">
    <location>
        <begin position="51"/>
        <end position="76"/>
    </location>
</feature>
<evidence type="ECO:0000256" key="1">
    <source>
        <dbReference type="SAM" id="MobiDB-lite"/>
    </source>
</evidence>
<reference evidence="4" key="1">
    <citation type="submission" date="2016-12" db="EMBL/GenBank/DDBJ databases">
        <authorList>
            <person name="Brunel B."/>
        </authorList>
    </citation>
    <scope>NUCLEOTIDE SEQUENCE [LARGE SCALE GENOMIC DNA]</scope>
</reference>
<evidence type="ECO:0000313" key="3">
    <source>
        <dbReference type="EMBL" id="SJM33533.1"/>
    </source>
</evidence>
<keyword evidence="2" id="KW-0812">Transmembrane</keyword>
<keyword evidence="4" id="KW-1185">Reference proteome</keyword>
<dbReference type="AlphaFoldDB" id="A0A2P9AQV4"/>
<protein>
    <submittedName>
        <fullName evidence="3">Uncharacterized protein</fullName>
    </submittedName>
</protein>
<gene>
    <name evidence="3" type="ORF">BQ8482_350177</name>
</gene>
<dbReference type="Proteomes" id="UP000245698">
    <property type="component" value="Unassembled WGS sequence"/>
</dbReference>
<proteinExistence type="predicted"/>
<accession>A0A2P9AQV4</accession>
<feature type="compositionally biased region" description="Pro residues" evidence="1">
    <location>
        <begin position="10"/>
        <end position="35"/>
    </location>
</feature>
<evidence type="ECO:0000313" key="4">
    <source>
        <dbReference type="Proteomes" id="UP000245698"/>
    </source>
</evidence>
<sequence>MRRLRTSRPVPAPMAAPTSAPSPPSIRPPARAPTPAPTATSFSVVLQPLTAITATMAIIIFRIGSLLAFLSSLVALPVMYHAKKRFACSISLLAKGIFFGARAVRGNLKIGNLHGRVERAVRTHIPDDLVVIILTCRIDGKAFGNYARSLTLHIAQGKRTRDGAFLSGFENAHRYGQFATLGHRVRTANDQQHGSDVFHGDGPPAIRTGHIRQSSCHAGWRD</sequence>
<dbReference type="EMBL" id="FUIG01000043">
    <property type="protein sequence ID" value="SJM33533.1"/>
    <property type="molecule type" value="Genomic_DNA"/>
</dbReference>
<evidence type="ECO:0000256" key="2">
    <source>
        <dbReference type="SAM" id="Phobius"/>
    </source>
</evidence>
<organism evidence="3 4">
    <name type="scientific">Mesorhizobium delmotii</name>
    <dbReference type="NCBI Taxonomy" id="1631247"/>
    <lineage>
        <taxon>Bacteria</taxon>
        <taxon>Pseudomonadati</taxon>
        <taxon>Pseudomonadota</taxon>
        <taxon>Alphaproteobacteria</taxon>
        <taxon>Hyphomicrobiales</taxon>
        <taxon>Phyllobacteriaceae</taxon>
        <taxon>Mesorhizobium</taxon>
    </lineage>
</organism>
<keyword evidence="2" id="KW-1133">Transmembrane helix</keyword>
<feature type="region of interest" description="Disordered" evidence="1">
    <location>
        <begin position="1"/>
        <end position="35"/>
    </location>
</feature>